<dbReference type="OrthoDB" id="1096234at2"/>
<dbReference type="RefSeq" id="WP_073001782.1">
    <property type="nucleotide sequence ID" value="NZ_FQUM01000005.1"/>
</dbReference>
<organism evidence="2 3">
    <name type="scientific">Mariniphaga anaerophila</name>
    <dbReference type="NCBI Taxonomy" id="1484053"/>
    <lineage>
        <taxon>Bacteria</taxon>
        <taxon>Pseudomonadati</taxon>
        <taxon>Bacteroidota</taxon>
        <taxon>Bacteroidia</taxon>
        <taxon>Marinilabiliales</taxon>
        <taxon>Prolixibacteraceae</taxon>
        <taxon>Mariniphaga</taxon>
    </lineage>
</organism>
<proteinExistence type="predicted"/>
<accession>A0A1M5B8F7</accession>
<dbReference type="PROSITE" id="PS51186">
    <property type="entry name" value="GNAT"/>
    <property type="match status" value="1"/>
</dbReference>
<dbReference type="EMBL" id="FQUM01000005">
    <property type="protein sequence ID" value="SHF38728.1"/>
    <property type="molecule type" value="Genomic_DNA"/>
</dbReference>
<protein>
    <submittedName>
        <fullName evidence="2">Acetyltransferase (GNAT) domain-containing protein</fullName>
    </submittedName>
</protein>
<dbReference type="InterPro" id="IPR016181">
    <property type="entry name" value="Acyl_CoA_acyltransferase"/>
</dbReference>
<evidence type="ECO:0000259" key="1">
    <source>
        <dbReference type="PROSITE" id="PS51186"/>
    </source>
</evidence>
<name>A0A1M5B8F7_9BACT</name>
<sequence>MNKSLVNLFGFYRATGISPSVLLLDENGFSVVCGEENRWPQMVFGLDFSENPAYFLDQVLSETKAQNLPGFAVCSAALFGSDELQYLREKGVFPIRTWTLMDAVPSIQPTKIFRENIQIRKIKVPAEIAVFTNLVNTELMQSVKIAGSLLNELNKTEAVNIYGLFVENELVSGLLAFTEEKTTGLYFIVTKQQCRGKGLASDLIGYVLNLCRQKSEMLVLQAVQKAVPLYSRLGFSAREKVVIFWKQ</sequence>
<dbReference type="Gene3D" id="3.40.630.30">
    <property type="match status" value="1"/>
</dbReference>
<dbReference type="Pfam" id="PF13673">
    <property type="entry name" value="Acetyltransf_10"/>
    <property type="match status" value="1"/>
</dbReference>
<dbReference type="InterPro" id="IPR000182">
    <property type="entry name" value="GNAT_dom"/>
</dbReference>
<gene>
    <name evidence="2" type="ORF">SAMN05444274_10525</name>
</gene>
<keyword evidence="3" id="KW-1185">Reference proteome</keyword>
<dbReference type="GO" id="GO:0016747">
    <property type="term" value="F:acyltransferase activity, transferring groups other than amino-acyl groups"/>
    <property type="evidence" value="ECO:0007669"/>
    <property type="project" value="InterPro"/>
</dbReference>
<dbReference type="STRING" id="1484053.SAMN05444274_10525"/>
<dbReference type="SUPFAM" id="SSF55729">
    <property type="entry name" value="Acyl-CoA N-acyltransferases (Nat)"/>
    <property type="match status" value="1"/>
</dbReference>
<evidence type="ECO:0000313" key="3">
    <source>
        <dbReference type="Proteomes" id="UP000184164"/>
    </source>
</evidence>
<evidence type="ECO:0000313" key="2">
    <source>
        <dbReference type="EMBL" id="SHF38728.1"/>
    </source>
</evidence>
<dbReference type="Proteomes" id="UP000184164">
    <property type="component" value="Unassembled WGS sequence"/>
</dbReference>
<reference evidence="2 3" key="1">
    <citation type="submission" date="2016-11" db="EMBL/GenBank/DDBJ databases">
        <authorList>
            <person name="Jaros S."/>
            <person name="Januszkiewicz K."/>
            <person name="Wedrychowicz H."/>
        </authorList>
    </citation>
    <scope>NUCLEOTIDE SEQUENCE [LARGE SCALE GENOMIC DNA]</scope>
    <source>
        <strain evidence="2 3">DSM 26910</strain>
    </source>
</reference>
<feature type="domain" description="N-acetyltransferase" evidence="1">
    <location>
        <begin position="117"/>
        <end position="247"/>
    </location>
</feature>
<dbReference type="AlphaFoldDB" id="A0A1M5B8F7"/>
<keyword evidence="2" id="KW-0808">Transferase</keyword>